<accession>A0A8H3EGK5</accession>
<dbReference type="InterPro" id="IPR051385">
    <property type="entry name" value="Ceramide-binding_SVF1"/>
</dbReference>
<comment type="caution">
    <text evidence="6">The sequence shown here is derived from an EMBL/GenBank/DDBJ whole genome shotgun (WGS) entry which is preliminary data.</text>
</comment>
<dbReference type="EMBL" id="CAJPDQ010000001">
    <property type="protein sequence ID" value="CAF9903587.1"/>
    <property type="molecule type" value="Genomic_DNA"/>
</dbReference>
<dbReference type="GO" id="GO:0005737">
    <property type="term" value="C:cytoplasm"/>
    <property type="evidence" value="ECO:0007669"/>
    <property type="project" value="UniProtKB-SubCell"/>
</dbReference>
<dbReference type="PANTHER" id="PTHR47107:SF1">
    <property type="entry name" value="CERAMIDE-BINDING PROTEIN SVF1-RELATED"/>
    <property type="match status" value="1"/>
</dbReference>
<feature type="domain" description="Svf1-like N-terminal" evidence="4">
    <location>
        <begin position="54"/>
        <end position="213"/>
    </location>
</feature>
<comment type="subcellular location">
    <subcellularLocation>
        <location evidence="1">Cytoplasm</location>
    </subcellularLocation>
</comment>
<organism evidence="6 7">
    <name type="scientific">Gomphillus americanus</name>
    <dbReference type="NCBI Taxonomy" id="1940652"/>
    <lineage>
        <taxon>Eukaryota</taxon>
        <taxon>Fungi</taxon>
        <taxon>Dikarya</taxon>
        <taxon>Ascomycota</taxon>
        <taxon>Pezizomycotina</taxon>
        <taxon>Lecanoromycetes</taxon>
        <taxon>OSLEUM clade</taxon>
        <taxon>Ostropomycetidae</taxon>
        <taxon>Ostropales</taxon>
        <taxon>Graphidaceae</taxon>
        <taxon>Gomphilloideae</taxon>
        <taxon>Gomphillus</taxon>
    </lineage>
</organism>
<reference evidence="6" key="1">
    <citation type="submission" date="2021-03" db="EMBL/GenBank/DDBJ databases">
        <authorList>
            <person name="Tagirdzhanova G."/>
        </authorList>
    </citation>
    <scope>NUCLEOTIDE SEQUENCE</scope>
</reference>
<evidence type="ECO:0000256" key="1">
    <source>
        <dbReference type="ARBA" id="ARBA00004496"/>
    </source>
</evidence>
<evidence type="ECO:0000256" key="3">
    <source>
        <dbReference type="ARBA" id="ARBA00022490"/>
    </source>
</evidence>
<dbReference type="GO" id="GO:0006979">
    <property type="term" value="P:response to oxidative stress"/>
    <property type="evidence" value="ECO:0007669"/>
    <property type="project" value="InterPro"/>
</dbReference>
<dbReference type="Pfam" id="PF17187">
    <property type="entry name" value="Svf1_C"/>
    <property type="match status" value="1"/>
</dbReference>
<evidence type="ECO:0008006" key="8">
    <source>
        <dbReference type="Google" id="ProtNLM"/>
    </source>
</evidence>
<protein>
    <recommendedName>
        <fullName evidence="8">Survival factor 1</fullName>
    </recommendedName>
</protein>
<dbReference type="InterPro" id="IPR033394">
    <property type="entry name" value="Svf1-like_C"/>
</dbReference>
<evidence type="ECO:0000313" key="6">
    <source>
        <dbReference type="EMBL" id="CAF9903587.1"/>
    </source>
</evidence>
<evidence type="ECO:0000313" key="7">
    <source>
        <dbReference type="Proteomes" id="UP000664169"/>
    </source>
</evidence>
<proteinExistence type="inferred from homology"/>
<evidence type="ECO:0000259" key="5">
    <source>
        <dbReference type="Pfam" id="PF17187"/>
    </source>
</evidence>
<sequence>MNWLKQQVANVAGTAEPIYGPSALRSVAVQTKEQPYTELTRKDFTWAALDHTNVETQIWYLMADNGHFALAQIIYNNIGGIRTTVQFNTKLFYPNGSRPPIWSSDPLDNHGFAEDQVSFFADGVAVDLNEAGDSYTVKSAVNEATLVNIKVTRTAPAFHAGKDGKSYYGTDLSNPWGTMHHNFWPRCVCEGEIMTKDGPIDFKGKALFIHALQGMKPHHAGIPIQAIQLDQTNKSVAAKWKFMNFQSPKYSAVMMEYTTPPSYGSSIVNVGGVAIDGQILVAGCDNSYVHTTTREDPDWPEPASVKLEWNGTTKDGKLIKAELSGALGERLDKVDVLAEVPGFVKALVGGVVGTRPFIYQYSPKQHLTLKVTVDGAEESEEGEIFSEATFISE</sequence>
<gene>
    <name evidence="6" type="ORF">GOMPHAMPRED_000405</name>
</gene>
<dbReference type="Proteomes" id="UP000664169">
    <property type="component" value="Unassembled WGS sequence"/>
</dbReference>
<feature type="domain" description="Svf1-like C-terminal" evidence="5">
    <location>
        <begin position="234"/>
        <end position="392"/>
    </location>
</feature>
<keyword evidence="3" id="KW-0963">Cytoplasm</keyword>
<dbReference type="SUPFAM" id="SSF159245">
    <property type="entry name" value="AttH-like"/>
    <property type="match status" value="1"/>
</dbReference>
<dbReference type="PANTHER" id="PTHR47107">
    <property type="entry name" value="SVF1-LIKE PROTEIN YDR222W-RELATED"/>
    <property type="match status" value="1"/>
</dbReference>
<dbReference type="OrthoDB" id="2590239at2759"/>
<keyword evidence="7" id="KW-1185">Reference proteome</keyword>
<name>A0A8H3EGK5_9LECA</name>
<dbReference type="AlphaFoldDB" id="A0A8H3EGK5"/>
<comment type="similarity">
    <text evidence="2">Belongs to the SVF1 family.</text>
</comment>
<dbReference type="Pfam" id="PF08622">
    <property type="entry name" value="Svf1"/>
    <property type="match status" value="1"/>
</dbReference>
<evidence type="ECO:0000259" key="4">
    <source>
        <dbReference type="Pfam" id="PF08622"/>
    </source>
</evidence>
<evidence type="ECO:0000256" key="2">
    <source>
        <dbReference type="ARBA" id="ARBA00009069"/>
    </source>
</evidence>
<dbReference type="InterPro" id="IPR013931">
    <property type="entry name" value="Svf1-like_N"/>
</dbReference>